<sequence length="244" mass="25947">KVKLFQECQPDAAQVESCLKKHSQLLCSKASSTARLRSSLATLRALPASKVVAGLLDSAVLVHVKALAEARPELASLCADVLEALQDGRYLAAHLAKFHWEAEPKLSPVARALEQSLLPSQDPDAVEFCDRLKKAALGLSALQFLSRKVGLQAEKVMEVGGLLKTLGQLLEGSGPPPLPAMARQLGLQTALQEAEVCSTARFLFEGRQGEDATEALRALGGESKAGVGALLAAGLWPWARKLAR</sequence>
<feature type="non-terminal residue" evidence="1">
    <location>
        <position position="244"/>
    </location>
</feature>
<reference evidence="1" key="1">
    <citation type="submission" date="2021-02" db="EMBL/GenBank/DDBJ databases">
        <authorList>
            <person name="Dougan E. K."/>
            <person name="Rhodes N."/>
            <person name="Thang M."/>
            <person name="Chan C."/>
        </authorList>
    </citation>
    <scope>NUCLEOTIDE SEQUENCE</scope>
</reference>
<proteinExistence type="predicted"/>
<accession>A0A813J9I9</accession>
<dbReference type="EMBL" id="CAJNNW010021102">
    <property type="protein sequence ID" value="CAE8667478.1"/>
    <property type="molecule type" value="Genomic_DNA"/>
</dbReference>
<feature type="non-terminal residue" evidence="1">
    <location>
        <position position="1"/>
    </location>
</feature>
<dbReference type="Proteomes" id="UP000626109">
    <property type="component" value="Unassembled WGS sequence"/>
</dbReference>
<dbReference type="AlphaFoldDB" id="A0A813J9I9"/>
<gene>
    <name evidence="1" type="ORF">PGLA2088_LOCUS16587</name>
</gene>
<protein>
    <submittedName>
        <fullName evidence="1">Uncharacterized protein</fullName>
    </submittedName>
</protein>
<evidence type="ECO:0000313" key="1">
    <source>
        <dbReference type="EMBL" id="CAE8667478.1"/>
    </source>
</evidence>
<evidence type="ECO:0000313" key="2">
    <source>
        <dbReference type="Proteomes" id="UP000626109"/>
    </source>
</evidence>
<organism evidence="1 2">
    <name type="scientific">Polarella glacialis</name>
    <name type="common">Dinoflagellate</name>
    <dbReference type="NCBI Taxonomy" id="89957"/>
    <lineage>
        <taxon>Eukaryota</taxon>
        <taxon>Sar</taxon>
        <taxon>Alveolata</taxon>
        <taxon>Dinophyceae</taxon>
        <taxon>Suessiales</taxon>
        <taxon>Suessiaceae</taxon>
        <taxon>Polarella</taxon>
    </lineage>
</organism>
<name>A0A813J9I9_POLGL</name>
<comment type="caution">
    <text evidence="1">The sequence shown here is derived from an EMBL/GenBank/DDBJ whole genome shotgun (WGS) entry which is preliminary data.</text>
</comment>